<evidence type="ECO:0000313" key="9">
    <source>
        <dbReference type="Proteomes" id="UP000002315"/>
    </source>
</evidence>
<comment type="subunit">
    <text evidence="7">Consists of a catalytic RNA component and at least 4-5 protein subunits.</text>
</comment>
<dbReference type="GO" id="GO:0001682">
    <property type="term" value="P:tRNA 5'-leader removal"/>
    <property type="evidence" value="ECO:0007669"/>
    <property type="project" value="UniProtKB-UniRule"/>
</dbReference>
<keyword evidence="9" id="KW-1185">Reference proteome</keyword>
<dbReference type="Gene3D" id="2.30.30.210">
    <property type="entry name" value="Ribonuclease P/MRP, subunit p29"/>
    <property type="match status" value="1"/>
</dbReference>
<dbReference type="HOGENOM" id="CLU_107020_2_1_2"/>
<organism evidence="8 9">
    <name type="scientific">Methanothermus fervidus (strain ATCC 43054 / DSM 2088 / JCM 10308 / V24 S)</name>
    <dbReference type="NCBI Taxonomy" id="523846"/>
    <lineage>
        <taxon>Archaea</taxon>
        <taxon>Methanobacteriati</taxon>
        <taxon>Methanobacteriota</taxon>
        <taxon>Methanomada group</taxon>
        <taxon>Methanobacteria</taxon>
        <taxon>Methanobacteriales</taxon>
        <taxon>Methanothermaceae</taxon>
        <taxon>Methanothermus</taxon>
    </lineage>
</organism>
<evidence type="ECO:0000256" key="6">
    <source>
        <dbReference type="ARBA" id="ARBA00022801"/>
    </source>
</evidence>
<dbReference type="Pfam" id="PF01868">
    <property type="entry name" value="RNase_P-MRP_p29"/>
    <property type="match status" value="1"/>
</dbReference>
<evidence type="ECO:0000256" key="4">
    <source>
        <dbReference type="ARBA" id="ARBA00022722"/>
    </source>
</evidence>
<evidence type="ECO:0000256" key="7">
    <source>
        <dbReference type="HAMAP-Rule" id="MF_00754"/>
    </source>
</evidence>
<dbReference type="InterPro" id="IPR036980">
    <property type="entry name" value="RNase_P/MRP_Rpp29_sf"/>
</dbReference>
<dbReference type="PANTHER" id="PTHR13348">
    <property type="entry name" value="RIBONUCLEASE P SUBUNIT P29"/>
    <property type="match status" value="1"/>
</dbReference>
<dbReference type="GO" id="GO:0005737">
    <property type="term" value="C:cytoplasm"/>
    <property type="evidence" value="ECO:0007669"/>
    <property type="project" value="UniProtKB-SubCell"/>
</dbReference>
<dbReference type="InterPro" id="IPR016848">
    <property type="entry name" value="RNase_P/MRP_Rpp29-subunit"/>
</dbReference>
<comment type="subcellular location">
    <subcellularLocation>
        <location evidence="7">Cytoplasm</location>
    </subcellularLocation>
</comment>
<evidence type="ECO:0000256" key="5">
    <source>
        <dbReference type="ARBA" id="ARBA00022759"/>
    </source>
</evidence>
<accession>E3GZC7</accession>
<comment type="similarity">
    <text evidence="1 7">Belongs to the eukaryotic/archaeal RNase P protein component 1 family.</text>
</comment>
<gene>
    <name evidence="7" type="primary">rnp1</name>
    <name evidence="8" type="ordered locus">Mfer_0861</name>
</gene>
<comment type="function">
    <text evidence="7">Part of ribonuclease P, a protein complex that generates mature tRNA molecules by cleaving their 5'-ends.</text>
</comment>
<dbReference type="AlphaFoldDB" id="E3GZC7"/>
<dbReference type="OrthoDB" id="39019at2157"/>
<dbReference type="GO" id="GO:0000172">
    <property type="term" value="C:ribonuclease MRP complex"/>
    <property type="evidence" value="ECO:0007669"/>
    <property type="project" value="InterPro"/>
</dbReference>
<dbReference type="HAMAP" id="MF_00754">
    <property type="entry name" value="RNase_P_1"/>
    <property type="match status" value="1"/>
</dbReference>
<dbReference type="PANTHER" id="PTHR13348:SF0">
    <property type="entry name" value="RIBONUCLEASE P PROTEIN SUBUNIT P29"/>
    <property type="match status" value="1"/>
</dbReference>
<keyword evidence="6 7" id="KW-0378">Hydrolase</keyword>
<reference evidence="8 9" key="1">
    <citation type="journal article" date="2010" name="Stand. Genomic Sci.">
        <title>Complete genome sequence of Methanothermus fervidus type strain (V24S).</title>
        <authorList>
            <person name="Anderson I."/>
            <person name="Djao O.D."/>
            <person name="Misra M."/>
            <person name="Chertkov O."/>
            <person name="Nolan M."/>
            <person name="Lucas S."/>
            <person name="Lapidus A."/>
            <person name="Del Rio T.G."/>
            <person name="Tice H."/>
            <person name="Cheng J.F."/>
            <person name="Tapia R."/>
            <person name="Han C."/>
            <person name="Goodwin L."/>
            <person name="Pitluck S."/>
            <person name="Liolios K."/>
            <person name="Ivanova N."/>
            <person name="Mavromatis K."/>
            <person name="Mikhailova N."/>
            <person name="Pati A."/>
            <person name="Brambilla E."/>
            <person name="Chen A."/>
            <person name="Palaniappan K."/>
            <person name="Land M."/>
            <person name="Hauser L."/>
            <person name="Chang Y.J."/>
            <person name="Jeffries C.D."/>
            <person name="Sikorski J."/>
            <person name="Spring S."/>
            <person name="Rohde M."/>
            <person name="Eichinger K."/>
            <person name="Huber H."/>
            <person name="Wirth R."/>
            <person name="Goker M."/>
            <person name="Detter J.C."/>
            <person name="Woyke T."/>
            <person name="Bristow J."/>
            <person name="Eisen J.A."/>
            <person name="Markowitz V."/>
            <person name="Hugenholtz P."/>
            <person name="Klenk H.P."/>
            <person name="Kyrpides N.C."/>
        </authorList>
    </citation>
    <scope>NUCLEOTIDE SEQUENCE [LARGE SCALE GENOMIC DNA]</scope>
    <source>
        <strain evidence="9">ATCC 43054 / DSM 2088 / JCM 10308 / V24 S</strain>
    </source>
</reference>
<name>E3GZC7_METFV</name>
<sequence length="93" mass="10682">MITPRNVFRHELIGLNVKIAKCTHKPLEGVEGRVIDETKNTLKIELKSGREIIVPKDIAIFHFKLPDGTKVEIDGKILVARPEERIKKKFKRV</sequence>
<dbReference type="STRING" id="523846.Mfer_0861"/>
<dbReference type="GO" id="GO:0033204">
    <property type="term" value="F:ribonuclease P RNA binding"/>
    <property type="evidence" value="ECO:0007669"/>
    <property type="project" value="InterPro"/>
</dbReference>
<dbReference type="EMBL" id="CP002278">
    <property type="protein sequence ID" value="ADP77659.1"/>
    <property type="molecule type" value="Genomic_DNA"/>
</dbReference>
<dbReference type="InterPro" id="IPR002730">
    <property type="entry name" value="Rpp29/RNP1"/>
</dbReference>
<dbReference type="GO" id="GO:0006364">
    <property type="term" value="P:rRNA processing"/>
    <property type="evidence" value="ECO:0007669"/>
    <property type="project" value="TreeGrafter"/>
</dbReference>
<dbReference type="SUPFAM" id="SSF101744">
    <property type="entry name" value="Rof/RNase P subunit-like"/>
    <property type="match status" value="1"/>
</dbReference>
<proteinExistence type="inferred from homology"/>
<dbReference type="SMART" id="SM00538">
    <property type="entry name" value="POP4"/>
    <property type="match status" value="1"/>
</dbReference>
<dbReference type="NCBIfam" id="NF046110">
    <property type="entry name" value="RNaseP1Mthb"/>
    <property type="match status" value="1"/>
</dbReference>
<dbReference type="InterPro" id="IPR023538">
    <property type="entry name" value="RNP1"/>
</dbReference>
<dbReference type="GO" id="GO:0030677">
    <property type="term" value="C:ribonuclease P complex"/>
    <property type="evidence" value="ECO:0007669"/>
    <property type="project" value="UniProtKB-UniRule"/>
</dbReference>
<dbReference type="KEGG" id="mfv:Mfer_0861"/>
<keyword evidence="5 7" id="KW-0255">Endonuclease</keyword>
<dbReference type="InterPro" id="IPR023534">
    <property type="entry name" value="Rof/RNase_P-like"/>
</dbReference>
<keyword evidence="4 7" id="KW-0540">Nuclease</keyword>
<protein>
    <recommendedName>
        <fullName evidence="7">Ribonuclease P protein component 1</fullName>
        <shortName evidence="7">RNase P component 1</shortName>
        <ecNumber evidence="7">3.1.26.5</ecNumber>
    </recommendedName>
    <alternativeName>
        <fullName evidence="7">Rpp29</fullName>
    </alternativeName>
</protein>
<keyword evidence="2 7" id="KW-0963">Cytoplasm</keyword>
<comment type="catalytic activity">
    <reaction evidence="7">
        <text>Endonucleolytic cleavage of RNA, removing 5'-extranucleotides from tRNA precursor.</text>
        <dbReference type="EC" id="3.1.26.5"/>
    </reaction>
</comment>
<dbReference type="EC" id="3.1.26.5" evidence="7"/>
<dbReference type="Proteomes" id="UP000002315">
    <property type="component" value="Chromosome"/>
</dbReference>
<evidence type="ECO:0000256" key="3">
    <source>
        <dbReference type="ARBA" id="ARBA00022694"/>
    </source>
</evidence>
<keyword evidence="3 7" id="KW-0819">tRNA processing</keyword>
<evidence type="ECO:0000313" key="8">
    <source>
        <dbReference type="EMBL" id="ADP77659.1"/>
    </source>
</evidence>
<evidence type="ECO:0000256" key="1">
    <source>
        <dbReference type="ARBA" id="ARBA00006181"/>
    </source>
</evidence>
<evidence type="ECO:0000256" key="2">
    <source>
        <dbReference type="ARBA" id="ARBA00022490"/>
    </source>
</evidence>
<dbReference type="GO" id="GO:0004526">
    <property type="term" value="F:ribonuclease P activity"/>
    <property type="evidence" value="ECO:0007669"/>
    <property type="project" value="UniProtKB-UniRule"/>
</dbReference>